<dbReference type="EMBL" id="UOFV01000350">
    <property type="protein sequence ID" value="VAX02838.1"/>
    <property type="molecule type" value="Genomic_DNA"/>
</dbReference>
<dbReference type="AlphaFoldDB" id="A0A3B1AU28"/>
<reference evidence="1" key="1">
    <citation type="submission" date="2018-06" db="EMBL/GenBank/DDBJ databases">
        <authorList>
            <person name="Zhirakovskaya E."/>
        </authorList>
    </citation>
    <scope>NUCLEOTIDE SEQUENCE</scope>
</reference>
<name>A0A3B1AU28_9ZZZZ</name>
<protein>
    <submittedName>
        <fullName evidence="1">Uncharacterized protein</fullName>
    </submittedName>
</protein>
<proteinExistence type="predicted"/>
<evidence type="ECO:0000313" key="1">
    <source>
        <dbReference type="EMBL" id="VAX02838.1"/>
    </source>
</evidence>
<gene>
    <name evidence="1" type="ORF">MNBD_GAMMA19-392</name>
</gene>
<accession>A0A3B1AU28</accession>
<sequence>MCAHALQEVAKGNPWGFRYRLNVTNTAISGSLASDLIPIYNHNSKQVLIVLSELKFLVPATCYYFNKYFGFEGKNTEKKGEWLKTNKPRFLSNLGKVDGEVCLKFFK</sequence>
<organism evidence="1">
    <name type="scientific">hydrothermal vent metagenome</name>
    <dbReference type="NCBI Taxonomy" id="652676"/>
    <lineage>
        <taxon>unclassified sequences</taxon>
        <taxon>metagenomes</taxon>
        <taxon>ecological metagenomes</taxon>
    </lineage>
</organism>